<feature type="transmembrane region" description="Helical" evidence="1">
    <location>
        <begin position="59"/>
        <end position="78"/>
    </location>
</feature>
<reference evidence="2 3" key="1">
    <citation type="submission" date="2023-05" db="EMBL/GenBank/DDBJ databases">
        <title>Novel species of genus Flectobacillus isolated from stream in China.</title>
        <authorList>
            <person name="Lu H."/>
        </authorList>
    </citation>
    <scope>NUCLEOTIDE SEQUENCE [LARGE SCALE GENOMIC DNA]</scope>
    <source>
        <strain evidence="2 3">KCTC 42575</strain>
    </source>
</reference>
<dbReference type="Proteomes" id="UP001236507">
    <property type="component" value="Unassembled WGS sequence"/>
</dbReference>
<dbReference type="EMBL" id="JASHIF010000027">
    <property type="protein sequence ID" value="MDI9862306.1"/>
    <property type="molecule type" value="Genomic_DNA"/>
</dbReference>
<keyword evidence="1" id="KW-0472">Membrane</keyword>
<proteinExistence type="predicted"/>
<evidence type="ECO:0000313" key="3">
    <source>
        <dbReference type="Proteomes" id="UP001236507"/>
    </source>
</evidence>
<organism evidence="2 3">
    <name type="scientific">Flectobacillus roseus</name>
    <dbReference type="NCBI Taxonomy" id="502259"/>
    <lineage>
        <taxon>Bacteria</taxon>
        <taxon>Pseudomonadati</taxon>
        <taxon>Bacteroidota</taxon>
        <taxon>Cytophagia</taxon>
        <taxon>Cytophagales</taxon>
        <taxon>Flectobacillaceae</taxon>
        <taxon>Flectobacillus</taxon>
    </lineage>
</organism>
<keyword evidence="3" id="KW-1185">Reference proteome</keyword>
<feature type="transmembrane region" description="Helical" evidence="1">
    <location>
        <begin position="28"/>
        <end position="52"/>
    </location>
</feature>
<keyword evidence="1" id="KW-0812">Transmembrane</keyword>
<sequence>MDTKDKIGLKDKRVDKMLFVRNLVDTDIYYSPMVAWLFFLVVVLAIAHGLVFQLAFSKYFPLLILYILGGYTVCAFLNNSFALTQDALIVINPNFPFRQVKTYPLSDIRQITIDKSKWKWHFAFCIFGSNYIAIQTADDTKKYFCVGLELDAYDENLTEKTMDSFQDNLKGKGIQTVFKLDKH</sequence>
<keyword evidence="1" id="KW-1133">Transmembrane helix</keyword>
<gene>
    <name evidence="2" type="ORF">QM524_23990</name>
</gene>
<accession>A0ABT6YFD4</accession>
<protein>
    <recommendedName>
        <fullName evidence="4">YcxB family protein</fullName>
    </recommendedName>
</protein>
<evidence type="ECO:0008006" key="4">
    <source>
        <dbReference type="Google" id="ProtNLM"/>
    </source>
</evidence>
<comment type="caution">
    <text evidence="2">The sequence shown here is derived from an EMBL/GenBank/DDBJ whole genome shotgun (WGS) entry which is preliminary data.</text>
</comment>
<evidence type="ECO:0000313" key="2">
    <source>
        <dbReference type="EMBL" id="MDI9862306.1"/>
    </source>
</evidence>
<name>A0ABT6YFD4_9BACT</name>
<evidence type="ECO:0000256" key="1">
    <source>
        <dbReference type="SAM" id="Phobius"/>
    </source>
</evidence>
<dbReference type="RefSeq" id="WP_283346574.1">
    <property type="nucleotide sequence ID" value="NZ_JASHIF010000027.1"/>
</dbReference>